<evidence type="ECO:0000313" key="1">
    <source>
        <dbReference type="EMBL" id="NUB90983.1"/>
    </source>
</evidence>
<accession>A0A8J8GJ58</accession>
<dbReference type="Pfam" id="PF05908">
    <property type="entry name" value="Gamma_PGA_hydro"/>
    <property type="match status" value="1"/>
</dbReference>
<comment type="caution">
    <text evidence="1">The sequence shown here is derived from an EMBL/GenBank/DDBJ whole genome shotgun (WGS) entry which is preliminary data.</text>
</comment>
<dbReference type="EMBL" id="JABURA010000001">
    <property type="protein sequence ID" value="NUB90983.1"/>
    <property type="molecule type" value="Genomic_DNA"/>
</dbReference>
<dbReference type="InterPro" id="IPR008585">
    <property type="entry name" value="Gamma_PGA_hydro"/>
</dbReference>
<name>A0A8J8GJ58_9EURY</name>
<keyword evidence="1" id="KW-0378">Hydrolase</keyword>
<protein>
    <submittedName>
        <fullName evidence="1">Poly-gamma-glutamate hydrolase family protein</fullName>
    </submittedName>
</protein>
<dbReference type="Gene3D" id="3.40.630.100">
    <property type="entry name" value="Poly-gamma-glutamate hydrolase, zinc-binding motif"/>
    <property type="match status" value="1"/>
</dbReference>
<organism evidence="1 2">
    <name type="scientific">Haloterrigena gelatinilytica</name>
    <dbReference type="NCBI Taxonomy" id="2741724"/>
    <lineage>
        <taxon>Archaea</taxon>
        <taxon>Methanobacteriati</taxon>
        <taxon>Methanobacteriota</taxon>
        <taxon>Stenosarchaea group</taxon>
        <taxon>Halobacteria</taxon>
        <taxon>Halobacteriales</taxon>
        <taxon>Natrialbaceae</taxon>
        <taxon>Haloterrigena</taxon>
    </lineage>
</organism>
<proteinExistence type="predicted"/>
<evidence type="ECO:0000313" key="2">
    <source>
        <dbReference type="Proteomes" id="UP000728647"/>
    </source>
</evidence>
<dbReference type="RefSeq" id="WP_174701701.1">
    <property type="nucleotide sequence ID" value="NZ_JABURA010000001.1"/>
</dbReference>
<dbReference type="InterPro" id="IPR038128">
    <property type="entry name" value="Gamma_PGA_hydro_sf"/>
</dbReference>
<sequence>MTRATVRTRRLEETDTGHYTELLSDDGANDEVLVCAAHGGQVEPWTAEQAIALTARLPSASCWACLGYDDRRKPFELWHPPSSAFSPEEYPLLGEIADRGFETVVSFHGLGDDRVLVGGATDAETKRRVSDRLETAVSTPVESVSSGPYAGVSPNNFVNWLSRDGAGGLQLEQSRAVRDEERAAVVGALEALRSDGVL</sequence>
<reference evidence="1" key="1">
    <citation type="submission" date="2020-06" db="EMBL/GenBank/DDBJ databases">
        <title>Haloterrigena sp. nov., an extremely halophilic archaeon isolated from a saline sediment.</title>
        <authorList>
            <person name="Liu B.-B."/>
        </authorList>
    </citation>
    <scope>NUCLEOTIDE SEQUENCE</scope>
    <source>
        <strain evidence="1">SYSU A121-1</strain>
    </source>
</reference>
<gene>
    <name evidence="1" type="ORF">HT576_08105</name>
</gene>
<dbReference type="Proteomes" id="UP000728647">
    <property type="component" value="Unassembled WGS sequence"/>
</dbReference>
<dbReference type="GO" id="GO:0016787">
    <property type="term" value="F:hydrolase activity"/>
    <property type="evidence" value="ECO:0007669"/>
    <property type="project" value="UniProtKB-KW"/>
</dbReference>
<dbReference type="AlphaFoldDB" id="A0A8J8GJ58"/>